<dbReference type="GO" id="GO:0043565">
    <property type="term" value="F:sequence-specific DNA binding"/>
    <property type="evidence" value="ECO:0007669"/>
    <property type="project" value="InterPro"/>
</dbReference>
<evidence type="ECO:0000256" key="1">
    <source>
        <dbReference type="ARBA" id="ARBA00023015"/>
    </source>
</evidence>
<name>A0A6P1TNK6_9FIRM</name>
<dbReference type="Gene3D" id="2.60.120.10">
    <property type="entry name" value="Jelly Rolls"/>
    <property type="match status" value="1"/>
</dbReference>
<evidence type="ECO:0000256" key="3">
    <source>
        <dbReference type="ARBA" id="ARBA00023163"/>
    </source>
</evidence>
<dbReference type="SUPFAM" id="SSF51215">
    <property type="entry name" value="Regulatory protein AraC"/>
    <property type="match status" value="1"/>
</dbReference>
<evidence type="ECO:0000313" key="6">
    <source>
        <dbReference type="Proteomes" id="UP000464314"/>
    </source>
</evidence>
<dbReference type="InterPro" id="IPR018060">
    <property type="entry name" value="HTH_AraC"/>
</dbReference>
<dbReference type="SMART" id="SM00342">
    <property type="entry name" value="HTH_ARAC"/>
    <property type="match status" value="1"/>
</dbReference>
<accession>A0A6P1TNK6</accession>
<dbReference type="InterPro" id="IPR018062">
    <property type="entry name" value="HTH_AraC-typ_CS"/>
</dbReference>
<keyword evidence="3" id="KW-0804">Transcription</keyword>
<dbReference type="InterPro" id="IPR037923">
    <property type="entry name" value="HTH-like"/>
</dbReference>
<dbReference type="PANTHER" id="PTHR43280">
    <property type="entry name" value="ARAC-FAMILY TRANSCRIPTIONAL REGULATOR"/>
    <property type="match status" value="1"/>
</dbReference>
<dbReference type="GO" id="GO:0003700">
    <property type="term" value="F:DNA-binding transcription factor activity"/>
    <property type="evidence" value="ECO:0007669"/>
    <property type="project" value="InterPro"/>
</dbReference>
<dbReference type="InterPro" id="IPR009057">
    <property type="entry name" value="Homeodomain-like_sf"/>
</dbReference>
<dbReference type="EMBL" id="CP048000">
    <property type="protein sequence ID" value="QHQ61917.1"/>
    <property type="molecule type" value="Genomic_DNA"/>
</dbReference>
<evidence type="ECO:0000259" key="4">
    <source>
        <dbReference type="PROSITE" id="PS01124"/>
    </source>
</evidence>
<keyword evidence="2" id="KW-0238">DNA-binding</keyword>
<feature type="domain" description="HTH araC/xylS-type" evidence="4">
    <location>
        <begin position="201"/>
        <end position="299"/>
    </location>
</feature>
<evidence type="ECO:0000256" key="2">
    <source>
        <dbReference type="ARBA" id="ARBA00023125"/>
    </source>
</evidence>
<dbReference type="KEGG" id="anr:Ana3638_14925"/>
<dbReference type="PANTHER" id="PTHR43280:SF28">
    <property type="entry name" value="HTH-TYPE TRANSCRIPTIONAL ACTIVATOR RHAS"/>
    <property type="match status" value="1"/>
</dbReference>
<reference evidence="5 6" key="1">
    <citation type="submission" date="2020-01" db="EMBL/GenBank/DDBJ databases">
        <title>Genome analysis of Anaerocolumna sp. CBA3638.</title>
        <authorList>
            <person name="Kim J."/>
            <person name="Roh S.W."/>
        </authorList>
    </citation>
    <scope>NUCLEOTIDE SEQUENCE [LARGE SCALE GENOMIC DNA]</scope>
    <source>
        <strain evidence="5 6">CBA3638</strain>
    </source>
</reference>
<dbReference type="PROSITE" id="PS00041">
    <property type="entry name" value="HTH_ARAC_FAMILY_1"/>
    <property type="match status" value="1"/>
</dbReference>
<dbReference type="Pfam" id="PF12833">
    <property type="entry name" value="HTH_18"/>
    <property type="match status" value="1"/>
</dbReference>
<dbReference type="SUPFAM" id="SSF46689">
    <property type="entry name" value="Homeodomain-like"/>
    <property type="match status" value="2"/>
</dbReference>
<keyword evidence="6" id="KW-1185">Reference proteome</keyword>
<dbReference type="AlphaFoldDB" id="A0A6P1TNK6"/>
<organism evidence="5 6">
    <name type="scientific">Anaerocolumna sedimenticola</name>
    <dbReference type="NCBI Taxonomy" id="2696063"/>
    <lineage>
        <taxon>Bacteria</taxon>
        <taxon>Bacillati</taxon>
        <taxon>Bacillota</taxon>
        <taxon>Clostridia</taxon>
        <taxon>Lachnospirales</taxon>
        <taxon>Lachnospiraceae</taxon>
        <taxon>Anaerocolumna</taxon>
    </lineage>
</organism>
<dbReference type="Gene3D" id="1.10.10.60">
    <property type="entry name" value="Homeodomain-like"/>
    <property type="match status" value="2"/>
</dbReference>
<keyword evidence="1" id="KW-0805">Transcription regulation</keyword>
<protein>
    <submittedName>
        <fullName evidence="5">Helix-turn-helix domain-containing protein</fullName>
    </submittedName>
</protein>
<evidence type="ECO:0000313" key="5">
    <source>
        <dbReference type="EMBL" id="QHQ61917.1"/>
    </source>
</evidence>
<dbReference type="RefSeq" id="WP_161838742.1">
    <property type="nucleotide sequence ID" value="NZ_CP048000.1"/>
</dbReference>
<proteinExistence type="predicted"/>
<dbReference type="PROSITE" id="PS01124">
    <property type="entry name" value="HTH_ARAC_FAMILY_2"/>
    <property type="match status" value="1"/>
</dbReference>
<dbReference type="InterPro" id="IPR014710">
    <property type="entry name" value="RmlC-like_jellyroll"/>
</dbReference>
<gene>
    <name evidence="5" type="ORF">Ana3638_14925</name>
</gene>
<dbReference type="Proteomes" id="UP000464314">
    <property type="component" value="Chromosome"/>
</dbReference>
<sequence>MADKQLAENTSAYAPDFERKVNGTLEEVGYSENSSVLLWVNQVNKNFPLHWHSAVEIIMPLSNTYTAIINKIDYTLREGDILIIPPGDLHELYAPLQGSRIIILFDFTLMSKQKGFSVITPVLTHPNLITPENSPEIYKEAYELLIQAKEEYMNAIPLWEASIYNLIIRLFILIGRNHMGTNTILPLAGLNKQKEYIEKMNMIYDYIDRSYMENITLENAASLAGFSKFHFSRLFKQMTSTSFYDYLTLRRIKAAESLLLNPELPIIEVALQSGFASISTFNRVFKSIKKCTPTEFKEFYRKQNHDSHASFN</sequence>